<keyword evidence="2" id="KW-1185">Reference proteome</keyword>
<accession>A0A0C2D1G3</accession>
<sequence>MRAFQQDGAPSYKSEETQEWIARNFISVDLGPQRPGHWPGNSFDLDPRIMSEMKSIFCRHTSTHFVKVAPAFVNTIQIRSL</sequence>
<dbReference type="Proteomes" id="UP000054047">
    <property type="component" value="Unassembled WGS sequence"/>
</dbReference>
<protein>
    <submittedName>
        <fullName evidence="1">Uncharacterized protein</fullName>
    </submittedName>
</protein>
<dbReference type="InterPro" id="IPR036397">
    <property type="entry name" value="RNaseH_sf"/>
</dbReference>
<dbReference type="EMBL" id="KN728818">
    <property type="protein sequence ID" value="KIH63198.1"/>
    <property type="molecule type" value="Genomic_DNA"/>
</dbReference>
<reference evidence="1 2" key="1">
    <citation type="submission" date="2013-12" db="EMBL/GenBank/DDBJ databases">
        <title>Draft genome of the parsitic nematode Ancylostoma duodenale.</title>
        <authorList>
            <person name="Mitreva M."/>
        </authorList>
    </citation>
    <scope>NUCLEOTIDE SEQUENCE [LARGE SCALE GENOMIC DNA]</scope>
    <source>
        <strain evidence="1 2">Zhejiang</strain>
    </source>
</reference>
<name>A0A0C2D1G3_9BILA</name>
<dbReference type="Gene3D" id="3.30.420.10">
    <property type="entry name" value="Ribonuclease H-like superfamily/Ribonuclease H"/>
    <property type="match status" value="1"/>
</dbReference>
<evidence type="ECO:0000313" key="2">
    <source>
        <dbReference type="Proteomes" id="UP000054047"/>
    </source>
</evidence>
<dbReference type="AlphaFoldDB" id="A0A0C2D1G3"/>
<gene>
    <name evidence="1" type="ORF">ANCDUO_06503</name>
</gene>
<proteinExistence type="predicted"/>
<dbReference type="GO" id="GO:0003676">
    <property type="term" value="F:nucleic acid binding"/>
    <property type="evidence" value="ECO:0007669"/>
    <property type="project" value="InterPro"/>
</dbReference>
<evidence type="ECO:0000313" key="1">
    <source>
        <dbReference type="EMBL" id="KIH63198.1"/>
    </source>
</evidence>
<organism evidence="1 2">
    <name type="scientific">Ancylostoma duodenale</name>
    <dbReference type="NCBI Taxonomy" id="51022"/>
    <lineage>
        <taxon>Eukaryota</taxon>
        <taxon>Metazoa</taxon>
        <taxon>Ecdysozoa</taxon>
        <taxon>Nematoda</taxon>
        <taxon>Chromadorea</taxon>
        <taxon>Rhabditida</taxon>
        <taxon>Rhabditina</taxon>
        <taxon>Rhabditomorpha</taxon>
        <taxon>Strongyloidea</taxon>
        <taxon>Ancylostomatidae</taxon>
        <taxon>Ancylostomatinae</taxon>
        <taxon>Ancylostoma</taxon>
    </lineage>
</organism>